<evidence type="ECO:0000256" key="2">
    <source>
        <dbReference type="SAM" id="Phobius"/>
    </source>
</evidence>
<feature type="compositionally biased region" description="Polar residues" evidence="1">
    <location>
        <begin position="35"/>
        <end position="51"/>
    </location>
</feature>
<feature type="compositionally biased region" description="Low complexity" evidence="1">
    <location>
        <begin position="152"/>
        <end position="166"/>
    </location>
</feature>
<feature type="compositionally biased region" description="Low complexity" evidence="1">
    <location>
        <begin position="84"/>
        <end position="97"/>
    </location>
</feature>
<gene>
    <name evidence="3" type="ORF">LR394_04180</name>
</gene>
<feature type="transmembrane region" description="Helical" evidence="2">
    <location>
        <begin position="423"/>
        <end position="445"/>
    </location>
</feature>
<protein>
    <submittedName>
        <fullName evidence="3">Uncharacterized protein</fullName>
    </submittedName>
</protein>
<feature type="region of interest" description="Disordered" evidence="1">
    <location>
        <begin position="248"/>
        <end position="337"/>
    </location>
</feature>
<feature type="region of interest" description="Disordered" evidence="1">
    <location>
        <begin position="152"/>
        <end position="221"/>
    </location>
</feature>
<evidence type="ECO:0000256" key="1">
    <source>
        <dbReference type="SAM" id="MobiDB-lite"/>
    </source>
</evidence>
<evidence type="ECO:0000313" key="3">
    <source>
        <dbReference type="EMBL" id="MCD5310080.1"/>
    </source>
</evidence>
<dbReference type="Proteomes" id="UP001138997">
    <property type="component" value="Unassembled WGS sequence"/>
</dbReference>
<organism evidence="3 4">
    <name type="scientific">Kineosporia babensis</name>
    <dbReference type="NCBI Taxonomy" id="499548"/>
    <lineage>
        <taxon>Bacteria</taxon>
        <taxon>Bacillati</taxon>
        <taxon>Actinomycetota</taxon>
        <taxon>Actinomycetes</taxon>
        <taxon>Kineosporiales</taxon>
        <taxon>Kineosporiaceae</taxon>
        <taxon>Kineosporia</taxon>
    </lineage>
</organism>
<feature type="region of interest" description="Disordered" evidence="1">
    <location>
        <begin position="450"/>
        <end position="473"/>
    </location>
</feature>
<feature type="region of interest" description="Disordered" evidence="1">
    <location>
        <begin position="371"/>
        <end position="418"/>
    </location>
</feature>
<dbReference type="EMBL" id="JAJOMB010000002">
    <property type="protein sequence ID" value="MCD5310080.1"/>
    <property type="molecule type" value="Genomic_DNA"/>
</dbReference>
<sequence>MSEPARGSQESGNQLIEGVNAAESQTGALEYTPGVAQTTPDLGPVGSTTVTDLIDSTSTDASFSSSSDGSGPVRLIGEDETSKAMQAAGAAAGSLGADPDATVRAPQPGAAELLSTAGLPDVTGDVTDTGLTLSAASVGAALAATGAPLNMASVSPSDESPSSGSLPVGGDSTEPHPFVPDPAASPVSPPAGNALGGSAPAFGSPSRPGRSGAPDTGAFVPREMVARRRAAEAMTRAIVMAPPLPPSMMTSSMSAPGVATPPSGPITQPDGVPEPAPARPAATRTAKNRKRKGRKQGAHTAGIPLTAPANPQAPAQQPPTGQMPMPTPGTGSVPMGYPAQGYPQGYAPQGYPQGYAPQGYAPQGYAPQGYAPQGYQPNVPTGAMPTSAMGSVGVPTAPPHQQAPPPVRPPARQSQLPSGPARWGMLAAVVLVIGGIIAGVLLNPFGSDDSDGQKGTAAVGPTPTASEEAQAAPTVSLEYTTKEFAEVDEGISEKSDGTYQSPWFKSANFGGLKDGVGLVVDVGSAKEVSEISVEVGGSPITLGLRAADSFSGSNLSNYEKVVAQGSKTGVVEFDASKAGAHQYWLIWVTNLPPDSAGTYRAVLNDIKVTGPES</sequence>
<proteinExistence type="predicted"/>
<feature type="compositionally biased region" description="Pro residues" evidence="1">
    <location>
        <begin position="396"/>
        <end position="409"/>
    </location>
</feature>
<feature type="compositionally biased region" description="Basic residues" evidence="1">
    <location>
        <begin position="286"/>
        <end position="297"/>
    </location>
</feature>
<reference evidence="3" key="1">
    <citation type="submission" date="2021-11" db="EMBL/GenBank/DDBJ databases">
        <title>Streptomyces corallinus and Kineosporia corallina sp. nov., two new coral-derived marine actinobacteria.</title>
        <authorList>
            <person name="Buangrab K."/>
            <person name="Sutthacheep M."/>
            <person name="Yeemin T."/>
            <person name="Harunari E."/>
            <person name="Igarashi Y."/>
            <person name="Sripreechasak P."/>
            <person name="Kanchanasin P."/>
            <person name="Tanasupawat S."/>
            <person name="Phongsopitanun W."/>
        </authorList>
    </citation>
    <scope>NUCLEOTIDE SEQUENCE</scope>
    <source>
        <strain evidence="3">JCM 31032</strain>
    </source>
</reference>
<accession>A0A9X1NAG2</accession>
<comment type="caution">
    <text evidence="3">The sequence shown here is derived from an EMBL/GenBank/DDBJ whole genome shotgun (WGS) entry which is preliminary data.</text>
</comment>
<keyword evidence="4" id="KW-1185">Reference proteome</keyword>
<evidence type="ECO:0000313" key="4">
    <source>
        <dbReference type="Proteomes" id="UP001138997"/>
    </source>
</evidence>
<name>A0A9X1NAG2_9ACTN</name>
<keyword evidence="2" id="KW-0472">Membrane</keyword>
<keyword evidence="2" id="KW-0812">Transmembrane</keyword>
<dbReference type="RefSeq" id="WP_231439009.1">
    <property type="nucleotide sequence ID" value="NZ_JAJOMB010000002.1"/>
</dbReference>
<feature type="region of interest" description="Disordered" evidence="1">
    <location>
        <begin position="1"/>
        <end position="105"/>
    </location>
</feature>
<keyword evidence="2" id="KW-1133">Transmembrane helix</keyword>
<dbReference type="AlphaFoldDB" id="A0A9X1NAG2"/>
<feature type="compositionally biased region" description="Low complexity" evidence="1">
    <location>
        <begin position="306"/>
        <end position="331"/>
    </location>
</feature>
<feature type="compositionally biased region" description="Low complexity" evidence="1">
    <location>
        <begin position="55"/>
        <end position="71"/>
    </location>
</feature>